<accession>A0ABQ6HKF7</accession>
<dbReference type="EMBL" id="BSUJ01000001">
    <property type="protein sequence ID" value="GMA18590.1"/>
    <property type="molecule type" value="Genomic_DNA"/>
</dbReference>
<feature type="transmembrane region" description="Helical" evidence="1">
    <location>
        <begin position="142"/>
        <end position="169"/>
    </location>
</feature>
<protein>
    <submittedName>
        <fullName evidence="2">Membrane protein</fullName>
    </submittedName>
</protein>
<keyword evidence="1" id="KW-0812">Transmembrane</keyword>
<comment type="caution">
    <text evidence="2">The sequence shown here is derived from an EMBL/GenBank/DDBJ whole genome shotgun (WGS) entry which is preliminary data.</text>
</comment>
<name>A0ABQ6HKF7_9MICO</name>
<dbReference type="Pfam" id="PF06197">
    <property type="entry name" value="DUF998"/>
    <property type="match status" value="1"/>
</dbReference>
<organism evidence="2 3">
    <name type="scientific">Arsenicicoccus piscis</name>
    <dbReference type="NCBI Taxonomy" id="673954"/>
    <lineage>
        <taxon>Bacteria</taxon>
        <taxon>Bacillati</taxon>
        <taxon>Actinomycetota</taxon>
        <taxon>Actinomycetes</taxon>
        <taxon>Micrococcales</taxon>
        <taxon>Intrasporangiaceae</taxon>
        <taxon>Arsenicicoccus</taxon>
    </lineage>
</organism>
<evidence type="ECO:0000313" key="2">
    <source>
        <dbReference type="EMBL" id="GMA18590.1"/>
    </source>
</evidence>
<keyword evidence="3" id="KW-1185">Reference proteome</keyword>
<keyword evidence="1" id="KW-1133">Transmembrane helix</keyword>
<dbReference type="Proteomes" id="UP001157109">
    <property type="component" value="Unassembled WGS sequence"/>
</dbReference>
<evidence type="ECO:0000313" key="3">
    <source>
        <dbReference type="Proteomes" id="UP001157109"/>
    </source>
</evidence>
<sequence>MSLATVSALVAVLCVLIYFGLQVQMHRAPTVYAPLRNAASDYGVGPTARSFRIASLVGTAALLALAAALAGSGVYGWRGGVVAWLLVAAVGRIGVAVFPTDLPQARRTATGRLHLLSAIVQFVALITVVTSDVAGRLGVTGVLAALLHVLGWVAVVSLVGVIVALLLPVARRSFGLVERGFLFSVNAWLGLAAVAVLLRAGS</sequence>
<evidence type="ECO:0000256" key="1">
    <source>
        <dbReference type="SAM" id="Phobius"/>
    </source>
</evidence>
<feature type="transmembrane region" description="Helical" evidence="1">
    <location>
        <begin position="181"/>
        <end position="200"/>
    </location>
</feature>
<gene>
    <name evidence="2" type="ORF">GCM10025862_06110</name>
</gene>
<feature type="transmembrane region" description="Helical" evidence="1">
    <location>
        <begin position="112"/>
        <end position="130"/>
    </location>
</feature>
<reference evidence="3" key="1">
    <citation type="journal article" date="2019" name="Int. J. Syst. Evol. Microbiol.">
        <title>The Global Catalogue of Microorganisms (GCM) 10K type strain sequencing project: providing services to taxonomists for standard genome sequencing and annotation.</title>
        <authorList>
            <consortium name="The Broad Institute Genomics Platform"/>
            <consortium name="The Broad Institute Genome Sequencing Center for Infectious Disease"/>
            <person name="Wu L."/>
            <person name="Ma J."/>
        </authorList>
    </citation>
    <scope>NUCLEOTIDE SEQUENCE [LARGE SCALE GENOMIC DNA]</scope>
    <source>
        <strain evidence="3">NBRC 105830</strain>
    </source>
</reference>
<proteinExistence type="predicted"/>
<dbReference type="InterPro" id="IPR009339">
    <property type="entry name" value="DUF998"/>
</dbReference>
<feature type="transmembrane region" description="Helical" evidence="1">
    <location>
        <begin position="53"/>
        <end position="75"/>
    </location>
</feature>
<keyword evidence="1" id="KW-0472">Membrane</keyword>
<feature type="transmembrane region" description="Helical" evidence="1">
    <location>
        <begin position="6"/>
        <end position="23"/>
    </location>
</feature>
<feature type="transmembrane region" description="Helical" evidence="1">
    <location>
        <begin position="81"/>
        <end position="100"/>
    </location>
</feature>
<dbReference type="RefSeq" id="WP_241444377.1">
    <property type="nucleotide sequence ID" value="NZ_BSUJ01000001.1"/>
</dbReference>